<dbReference type="InterPro" id="IPR020922">
    <property type="entry name" value="dITP/XTP_pyrophosphatase"/>
</dbReference>
<organism evidence="8 9">
    <name type="scientific">Paenibacillus oryzae</name>
    <dbReference type="NCBI Taxonomy" id="1844972"/>
    <lineage>
        <taxon>Bacteria</taxon>
        <taxon>Bacillati</taxon>
        <taxon>Bacillota</taxon>
        <taxon>Bacilli</taxon>
        <taxon>Bacillales</taxon>
        <taxon>Paenibacillaceae</taxon>
        <taxon>Paenibacillus</taxon>
    </lineage>
</organism>
<keyword evidence="3 7" id="KW-0547">Nucleotide-binding</keyword>
<keyword evidence="5 7" id="KW-0460">Magnesium</keyword>
<evidence type="ECO:0000256" key="5">
    <source>
        <dbReference type="ARBA" id="ARBA00022842"/>
    </source>
</evidence>
<dbReference type="OrthoDB" id="9807456at2"/>
<proteinExistence type="inferred from homology"/>
<name>A0A1A5YSH3_9BACL</name>
<dbReference type="Pfam" id="PF01725">
    <property type="entry name" value="Ham1p_like"/>
    <property type="match status" value="2"/>
</dbReference>
<dbReference type="PANTHER" id="PTHR11067:SF9">
    <property type="entry name" value="INOSINE TRIPHOSPHATE PYROPHOSPHATASE"/>
    <property type="match status" value="1"/>
</dbReference>
<dbReference type="CDD" id="cd00515">
    <property type="entry name" value="HAM1"/>
    <property type="match status" value="1"/>
</dbReference>
<dbReference type="InterPro" id="IPR029001">
    <property type="entry name" value="ITPase-like_fam"/>
</dbReference>
<keyword evidence="9" id="KW-1185">Reference proteome</keyword>
<evidence type="ECO:0000313" key="8">
    <source>
        <dbReference type="EMBL" id="OBR68508.1"/>
    </source>
</evidence>
<feature type="binding site" evidence="7">
    <location>
        <begin position="190"/>
        <end position="193"/>
    </location>
    <ligand>
        <name>substrate</name>
    </ligand>
</feature>
<keyword evidence="2 7" id="KW-0479">Metal-binding</keyword>
<evidence type="ECO:0000256" key="4">
    <source>
        <dbReference type="ARBA" id="ARBA00022801"/>
    </source>
</evidence>
<comment type="catalytic activity">
    <reaction evidence="7">
        <text>XTP + H2O = XMP + diphosphate + H(+)</text>
        <dbReference type="Rhea" id="RHEA:28610"/>
        <dbReference type="ChEBI" id="CHEBI:15377"/>
        <dbReference type="ChEBI" id="CHEBI:15378"/>
        <dbReference type="ChEBI" id="CHEBI:33019"/>
        <dbReference type="ChEBI" id="CHEBI:57464"/>
        <dbReference type="ChEBI" id="CHEBI:61314"/>
        <dbReference type="EC" id="3.6.1.66"/>
    </reaction>
</comment>
<reference evidence="8 9" key="1">
    <citation type="submission" date="2016-05" db="EMBL/GenBank/DDBJ databases">
        <title>Paenibacillus oryzae. sp. nov., isolated from the rice root.</title>
        <authorList>
            <person name="Zhang J."/>
            <person name="Zhang X."/>
        </authorList>
    </citation>
    <scope>NUCLEOTIDE SEQUENCE [LARGE SCALE GENOMIC DNA]</scope>
    <source>
        <strain evidence="8 9">1DrF-4</strain>
    </source>
</reference>
<dbReference type="Proteomes" id="UP000092024">
    <property type="component" value="Unassembled WGS sequence"/>
</dbReference>
<dbReference type="RefSeq" id="WP_068679097.1">
    <property type="nucleotide sequence ID" value="NZ_LYPA01000025.1"/>
</dbReference>
<comment type="similarity">
    <text evidence="1 7">Belongs to the HAM1 NTPase family.</text>
</comment>
<comment type="function">
    <text evidence="7">Pyrophosphatase that catalyzes the hydrolysis of nucleoside triphosphates to their monophosphate derivatives, with a high preference for the non-canonical purine nucleotides XTP (xanthosine triphosphate), dITP (deoxyinosine triphosphate) and ITP. Seems to function as a house-cleaning enzyme that removes non-canonical purine nucleotides from the nucleotide pool, thus preventing their incorporation into DNA/RNA and avoiding chromosomal lesions.</text>
</comment>
<dbReference type="SUPFAM" id="SSF52972">
    <property type="entry name" value="ITPase-like"/>
    <property type="match status" value="1"/>
</dbReference>
<evidence type="ECO:0000256" key="2">
    <source>
        <dbReference type="ARBA" id="ARBA00022723"/>
    </source>
</evidence>
<comment type="catalytic activity">
    <reaction evidence="7">
        <text>dITP + H2O = dIMP + diphosphate + H(+)</text>
        <dbReference type="Rhea" id="RHEA:28342"/>
        <dbReference type="ChEBI" id="CHEBI:15377"/>
        <dbReference type="ChEBI" id="CHEBI:15378"/>
        <dbReference type="ChEBI" id="CHEBI:33019"/>
        <dbReference type="ChEBI" id="CHEBI:61194"/>
        <dbReference type="ChEBI" id="CHEBI:61382"/>
        <dbReference type="EC" id="3.6.1.66"/>
    </reaction>
</comment>
<feature type="binding site" evidence="7">
    <location>
        <position position="79"/>
    </location>
    <ligand>
        <name>Mg(2+)</name>
        <dbReference type="ChEBI" id="CHEBI:18420"/>
    </ligand>
</feature>
<dbReference type="InterPro" id="IPR002637">
    <property type="entry name" value="RdgB/HAM1"/>
</dbReference>
<dbReference type="STRING" id="1844972.A7K91_09935"/>
<dbReference type="EC" id="3.6.1.66" evidence="7"/>
<dbReference type="GO" id="GO:0017111">
    <property type="term" value="F:ribonucleoside triphosphate phosphatase activity"/>
    <property type="evidence" value="ECO:0007669"/>
    <property type="project" value="InterPro"/>
</dbReference>
<dbReference type="EMBL" id="LYPA01000025">
    <property type="protein sequence ID" value="OBR68508.1"/>
    <property type="molecule type" value="Genomic_DNA"/>
</dbReference>
<evidence type="ECO:0000256" key="3">
    <source>
        <dbReference type="ARBA" id="ARBA00022741"/>
    </source>
</evidence>
<comment type="catalytic activity">
    <reaction evidence="7">
        <text>ITP + H2O = IMP + diphosphate + H(+)</text>
        <dbReference type="Rhea" id="RHEA:29399"/>
        <dbReference type="ChEBI" id="CHEBI:15377"/>
        <dbReference type="ChEBI" id="CHEBI:15378"/>
        <dbReference type="ChEBI" id="CHEBI:33019"/>
        <dbReference type="ChEBI" id="CHEBI:58053"/>
        <dbReference type="ChEBI" id="CHEBI:61402"/>
        <dbReference type="EC" id="3.6.1.66"/>
    </reaction>
</comment>
<dbReference type="GO" id="GO:0000166">
    <property type="term" value="F:nucleotide binding"/>
    <property type="evidence" value="ECO:0007669"/>
    <property type="project" value="UniProtKB-KW"/>
</dbReference>
<keyword evidence="4 7" id="KW-0378">Hydrolase</keyword>
<comment type="caution">
    <text evidence="8">The sequence shown here is derived from an EMBL/GenBank/DDBJ whole genome shotgun (WGS) entry which is preliminary data.</text>
</comment>
<dbReference type="GO" id="GO:0035870">
    <property type="term" value="F:dITP diphosphatase activity"/>
    <property type="evidence" value="ECO:0007669"/>
    <property type="project" value="UniProtKB-UniRule"/>
</dbReference>
<comment type="caution">
    <text evidence="7">Lacks conserved residue(s) required for the propagation of feature annotation.</text>
</comment>
<feature type="binding site" evidence="7">
    <location>
        <position position="213"/>
    </location>
    <ligand>
        <name>substrate</name>
    </ligand>
</feature>
<gene>
    <name evidence="8" type="ORF">A7K91_09935</name>
</gene>
<evidence type="ECO:0000256" key="7">
    <source>
        <dbReference type="HAMAP-Rule" id="MF_01405"/>
    </source>
</evidence>
<feature type="binding site" evidence="7">
    <location>
        <begin position="17"/>
        <end position="22"/>
    </location>
    <ligand>
        <name>substrate</name>
    </ligand>
</feature>
<keyword evidence="6 7" id="KW-0546">Nucleotide metabolism</keyword>
<feature type="binding site" evidence="7">
    <location>
        <position position="80"/>
    </location>
    <ligand>
        <name>substrate</name>
    </ligand>
</feature>
<dbReference type="GO" id="GO:0005829">
    <property type="term" value="C:cytosol"/>
    <property type="evidence" value="ECO:0007669"/>
    <property type="project" value="TreeGrafter"/>
</dbReference>
<dbReference type="GO" id="GO:0036220">
    <property type="term" value="F:ITP diphosphatase activity"/>
    <property type="evidence" value="ECO:0007669"/>
    <property type="project" value="UniProtKB-UniRule"/>
</dbReference>
<dbReference type="GO" id="GO:0036222">
    <property type="term" value="F:XTP diphosphatase activity"/>
    <property type="evidence" value="ECO:0007669"/>
    <property type="project" value="UniProtKB-UniRule"/>
</dbReference>
<dbReference type="HAMAP" id="MF_01405">
    <property type="entry name" value="Non_canon_purine_NTPase"/>
    <property type="match status" value="1"/>
</dbReference>
<evidence type="ECO:0000256" key="6">
    <source>
        <dbReference type="ARBA" id="ARBA00023080"/>
    </source>
</evidence>
<comment type="cofactor">
    <cofactor evidence="7">
        <name>Mg(2+)</name>
        <dbReference type="ChEBI" id="CHEBI:18420"/>
    </cofactor>
    <text evidence="7">Binds 1 Mg(2+) ion per subunit.</text>
</comment>
<dbReference type="GO" id="GO:0009146">
    <property type="term" value="P:purine nucleoside triphosphate catabolic process"/>
    <property type="evidence" value="ECO:0007669"/>
    <property type="project" value="UniProtKB-UniRule"/>
</dbReference>
<evidence type="ECO:0000256" key="1">
    <source>
        <dbReference type="ARBA" id="ARBA00008023"/>
    </source>
</evidence>
<evidence type="ECO:0000313" key="9">
    <source>
        <dbReference type="Proteomes" id="UP000092024"/>
    </source>
</evidence>
<comment type="subunit">
    <text evidence="7">Homodimer.</text>
</comment>
<sequence length="230" mass="23844">MGINGQGFGGDLIVVATKNNGKVKEFAHAFAKIGKQIVSLNDYPHIPDIPEDGDTFAANARIKAKAAGDALGVPALADDSGLRVAALDGAPGVYSARYSGEGATDASNNAKLLKELAAIGADLQIPQGESTGNDEAGEVWRLPQDGSKALSPAQFVCALALYDPATGEFVEAEGTVDGVITDKPHGEGGFGYDPLFWLPELGRGMAELSREEKGGISHRGEALRKLLASL</sequence>
<accession>A0A1A5YSH3</accession>
<dbReference type="GO" id="GO:0046872">
    <property type="term" value="F:metal ion binding"/>
    <property type="evidence" value="ECO:0007669"/>
    <property type="project" value="UniProtKB-KW"/>
</dbReference>
<dbReference type="GO" id="GO:0009117">
    <property type="term" value="P:nucleotide metabolic process"/>
    <property type="evidence" value="ECO:0007669"/>
    <property type="project" value="UniProtKB-KW"/>
</dbReference>
<dbReference type="Gene3D" id="3.90.950.10">
    <property type="match status" value="1"/>
</dbReference>
<feature type="binding site" evidence="7">
    <location>
        <begin position="218"/>
        <end position="219"/>
    </location>
    <ligand>
        <name>substrate</name>
    </ligand>
</feature>
<dbReference type="AlphaFoldDB" id="A0A1A5YSH3"/>
<dbReference type="PANTHER" id="PTHR11067">
    <property type="entry name" value="INOSINE TRIPHOSPHATE PYROPHOSPHATASE/HAM1 PROTEIN"/>
    <property type="match status" value="1"/>
</dbReference>
<protein>
    <recommendedName>
        <fullName evidence="7">dITP/XTP pyrophosphatase</fullName>
        <ecNumber evidence="7">3.6.1.66</ecNumber>
    </recommendedName>
    <alternativeName>
        <fullName evidence="7">Non-canonical purine NTP pyrophosphatase</fullName>
    </alternativeName>
    <alternativeName>
        <fullName evidence="7">Non-standard purine NTP pyrophosphatase</fullName>
    </alternativeName>
    <alternativeName>
        <fullName evidence="7">Nucleoside-triphosphate diphosphatase</fullName>
    </alternativeName>
    <alternativeName>
        <fullName evidence="7">Nucleoside-triphosphate pyrophosphatase</fullName>
        <shortName evidence="7">NTPase</shortName>
    </alternativeName>
</protein>
<feature type="active site" description="Proton acceptor" evidence="7">
    <location>
        <position position="79"/>
    </location>
</feature>